<comment type="caution">
    <text evidence="3">The sequence shown here is derived from an EMBL/GenBank/DDBJ whole genome shotgun (WGS) entry which is preliminary data.</text>
</comment>
<dbReference type="Pfam" id="PF19982">
    <property type="entry name" value="DUF6418"/>
    <property type="match status" value="1"/>
</dbReference>
<keyword evidence="1" id="KW-1133">Transmembrane helix</keyword>
<reference evidence="3 4" key="1">
    <citation type="submission" date="2017-08" db="EMBL/GenBank/DDBJ databases">
        <title>Infants hospitalized years apart are colonized by the same room-sourced microbial strains.</title>
        <authorList>
            <person name="Brooks B."/>
            <person name="Olm M.R."/>
            <person name="Firek B.A."/>
            <person name="Baker R."/>
            <person name="Thomas B.C."/>
            <person name="Morowitz M.J."/>
            <person name="Banfield J.F."/>
        </authorList>
    </citation>
    <scope>NUCLEOTIDE SEQUENCE [LARGE SCALE GENOMIC DNA]</scope>
    <source>
        <strain evidence="3">S2_005_001_R1_22</strain>
    </source>
</reference>
<organism evidence="3 4">
    <name type="scientific">Sphingomonas taxi</name>
    <dbReference type="NCBI Taxonomy" id="1549858"/>
    <lineage>
        <taxon>Bacteria</taxon>
        <taxon>Pseudomonadati</taxon>
        <taxon>Pseudomonadota</taxon>
        <taxon>Alphaproteobacteria</taxon>
        <taxon>Sphingomonadales</taxon>
        <taxon>Sphingomonadaceae</taxon>
        <taxon>Sphingomonas</taxon>
    </lineage>
</organism>
<feature type="transmembrane region" description="Helical" evidence="1">
    <location>
        <begin position="128"/>
        <end position="149"/>
    </location>
</feature>
<feature type="transmembrane region" description="Helical" evidence="1">
    <location>
        <begin position="423"/>
        <end position="442"/>
    </location>
</feature>
<protein>
    <recommendedName>
        <fullName evidence="2">DUF6418 domain-containing protein</fullName>
    </recommendedName>
</protein>
<dbReference type="Proteomes" id="UP000249229">
    <property type="component" value="Unassembled WGS sequence"/>
</dbReference>
<feature type="transmembrane region" description="Helical" evidence="1">
    <location>
        <begin position="172"/>
        <end position="191"/>
    </location>
</feature>
<accession>A0A2W5REJ8</accession>
<name>A0A2W5REJ8_9SPHN</name>
<dbReference type="EMBL" id="QFQI01000002">
    <property type="protein sequence ID" value="PZQ61740.1"/>
    <property type="molecule type" value="Genomic_DNA"/>
</dbReference>
<keyword evidence="1" id="KW-0812">Transmembrane</keyword>
<evidence type="ECO:0000256" key="1">
    <source>
        <dbReference type="SAM" id="Phobius"/>
    </source>
</evidence>
<dbReference type="InterPro" id="IPR046303">
    <property type="entry name" value="DUF6418"/>
</dbReference>
<evidence type="ECO:0000313" key="4">
    <source>
        <dbReference type="Proteomes" id="UP000249229"/>
    </source>
</evidence>
<feature type="domain" description="DUF6418" evidence="2">
    <location>
        <begin position="327"/>
        <end position="433"/>
    </location>
</feature>
<sequence length="461" mass="51132">MFALHFVLAAAAAFGATAFPSAAWAYVALALFGSMSFGLLRTSPATFLLFVPLLALRITEFMSGAAIESGAYMIETAVVGRPTGAFTRLLLIYLLFFLTATFVIEAMWPRLKLMFREAPERWAPHARIIWLGLLIVMLLATAYLMRLGINNGFPLFSSTDRFAYLEKIDSPIYSAWITNRLILVPFIGVLFATPGYRLRGGVLLLWLLATSMLFGEKFTSLLMILSFFAIPAGLVHIANDRPIPTGIIGGIALAVVTITVPAVLIAYGALNDFDAAAQRYGQRVALQGQLWFVTDDKYLAVARLDDRAIAADTASWVKPGEQNAIAAGTRFGLYYVMQRFTPSRTLGWTMEMGNGFVFSLYPYFLLTMGLVGLLFMSSLIGIFHAWVMRMLAQTLAEGNWIASILFGRVISSFYAGYSTGFMWNFFGVKTIATILIAVFLVWEGRQRDSRVRRLVDTMARR</sequence>
<evidence type="ECO:0000259" key="2">
    <source>
        <dbReference type="Pfam" id="PF19982"/>
    </source>
</evidence>
<evidence type="ECO:0000313" key="3">
    <source>
        <dbReference type="EMBL" id="PZQ61740.1"/>
    </source>
</evidence>
<keyword evidence="1" id="KW-0472">Membrane</keyword>
<feature type="transmembrane region" description="Helical" evidence="1">
    <location>
        <begin position="87"/>
        <end position="108"/>
    </location>
</feature>
<proteinExistence type="predicted"/>
<feature type="transmembrane region" description="Helical" evidence="1">
    <location>
        <begin position="360"/>
        <end position="387"/>
    </location>
</feature>
<gene>
    <name evidence="3" type="ORF">DI544_03685</name>
</gene>
<dbReference type="AlphaFoldDB" id="A0A2W5REJ8"/>
<feature type="transmembrane region" description="Helical" evidence="1">
    <location>
        <begin position="399"/>
        <end position="417"/>
    </location>
</feature>
<feature type="transmembrane region" description="Helical" evidence="1">
    <location>
        <begin position="246"/>
        <end position="270"/>
    </location>
</feature>
<feature type="transmembrane region" description="Helical" evidence="1">
    <location>
        <begin position="221"/>
        <end position="239"/>
    </location>
</feature>